<accession>A0ABX1E131</accession>
<protein>
    <submittedName>
        <fullName evidence="9">C-type cytochrome</fullName>
    </submittedName>
</protein>
<evidence type="ECO:0000256" key="4">
    <source>
        <dbReference type="ARBA" id="ARBA00022982"/>
    </source>
</evidence>
<reference evidence="9 10" key="1">
    <citation type="submission" date="2020-03" db="EMBL/GenBank/DDBJ databases">
        <title>Roseomonas selenitidurans sp. nov. isolated from urban soil.</title>
        <authorList>
            <person name="Liu H."/>
        </authorList>
    </citation>
    <scope>NUCLEOTIDE SEQUENCE [LARGE SCALE GENOMIC DNA]</scope>
    <source>
        <strain evidence="9 10">BU-1</strain>
    </source>
</reference>
<feature type="domain" description="Cytochrome c" evidence="8">
    <location>
        <begin position="56"/>
        <end position="137"/>
    </location>
</feature>
<organism evidence="9 10">
    <name type="scientific">Falsiroseomonas selenitidurans</name>
    <dbReference type="NCBI Taxonomy" id="2716335"/>
    <lineage>
        <taxon>Bacteria</taxon>
        <taxon>Pseudomonadati</taxon>
        <taxon>Pseudomonadota</taxon>
        <taxon>Alphaproteobacteria</taxon>
        <taxon>Acetobacterales</taxon>
        <taxon>Roseomonadaceae</taxon>
        <taxon>Falsiroseomonas</taxon>
    </lineage>
</organism>
<dbReference type="PANTHER" id="PTHR33751:SF9">
    <property type="entry name" value="CYTOCHROME C4"/>
    <property type="match status" value="1"/>
</dbReference>
<evidence type="ECO:0000313" key="10">
    <source>
        <dbReference type="Proteomes" id="UP000787635"/>
    </source>
</evidence>
<dbReference type="InterPro" id="IPR009056">
    <property type="entry name" value="Cyt_c-like_dom"/>
</dbReference>
<evidence type="ECO:0000256" key="1">
    <source>
        <dbReference type="ARBA" id="ARBA00022448"/>
    </source>
</evidence>
<dbReference type="Proteomes" id="UP000787635">
    <property type="component" value="Unassembled WGS sequence"/>
</dbReference>
<comment type="caution">
    <text evidence="9">The sequence shown here is derived from an EMBL/GenBank/DDBJ whole genome shotgun (WGS) entry which is preliminary data.</text>
</comment>
<evidence type="ECO:0000313" key="9">
    <source>
        <dbReference type="EMBL" id="NKC29472.1"/>
    </source>
</evidence>
<keyword evidence="5 6" id="KW-0408">Iron</keyword>
<feature type="signal peptide" evidence="7">
    <location>
        <begin position="1"/>
        <end position="19"/>
    </location>
</feature>
<dbReference type="SUPFAM" id="SSF46626">
    <property type="entry name" value="Cytochrome c"/>
    <property type="match status" value="2"/>
</dbReference>
<gene>
    <name evidence="9" type="ORF">HEQ75_01255</name>
</gene>
<evidence type="ECO:0000256" key="7">
    <source>
        <dbReference type="SAM" id="SignalP"/>
    </source>
</evidence>
<sequence>MRMRWPLLGALLLAGGVLAQGTNQGANQGGAFYGMSPLWPAPRQAATPAGDPLAGLDVAQGNDALHARACVTCHGLDGHGGGSGAFPNLAGQPAWYLYKTLQDYSAGRRPNAAMTPIARALTDRQMQDVAAWYASRPLVSAAAPVEAGVTMRQIGGSLAAVGVPARGVSACTNCHGAVGEGQAPSIPALAGQYAPYLALQLRLWKQGARGGDPLDVMARIAAGMTEREIDAVAAYYSGLRPGGGLAAEAGTPAVPAAAVTGAPPPGGR</sequence>
<name>A0ABX1E131_9PROT</name>
<feature type="domain" description="Cytochrome c" evidence="8">
    <location>
        <begin position="157"/>
        <end position="240"/>
    </location>
</feature>
<dbReference type="InterPro" id="IPR036909">
    <property type="entry name" value="Cyt_c-like_dom_sf"/>
</dbReference>
<proteinExistence type="predicted"/>
<evidence type="ECO:0000256" key="3">
    <source>
        <dbReference type="ARBA" id="ARBA00022723"/>
    </source>
</evidence>
<dbReference type="EMBL" id="JAAVNE010000001">
    <property type="protein sequence ID" value="NKC29472.1"/>
    <property type="molecule type" value="Genomic_DNA"/>
</dbReference>
<dbReference type="InterPro" id="IPR050597">
    <property type="entry name" value="Cytochrome_c_Oxidase_Subunit"/>
</dbReference>
<dbReference type="RefSeq" id="WP_168027089.1">
    <property type="nucleotide sequence ID" value="NZ_JAAVNE010000001.1"/>
</dbReference>
<dbReference type="PROSITE" id="PS51007">
    <property type="entry name" value="CYTC"/>
    <property type="match status" value="2"/>
</dbReference>
<dbReference type="Gene3D" id="1.10.760.10">
    <property type="entry name" value="Cytochrome c-like domain"/>
    <property type="match status" value="2"/>
</dbReference>
<dbReference type="PANTHER" id="PTHR33751">
    <property type="entry name" value="CBB3-TYPE CYTOCHROME C OXIDASE SUBUNIT FIXP"/>
    <property type="match status" value="1"/>
</dbReference>
<keyword evidence="7" id="KW-0732">Signal</keyword>
<keyword evidence="10" id="KW-1185">Reference proteome</keyword>
<feature type="chain" id="PRO_5045460964" evidence="7">
    <location>
        <begin position="20"/>
        <end position="268"/>
    </location>
</feature>
<keyword evidence="4" id="KW-0249">Electron transport</keyword>
<evidence type="ECO:0000256" key="2">
    <source>
        <dbReference type="ARBA" id="ARBA00022617"/>
    </source>
</evidence>
<keyword evidence="3 6" id="KW-0479">Metal-binding</keyword>
<keyword evidence="1" id="KW-0813">Transport</keyword>
<evidence type="ECO:0000256" key="6">
    <source>
        <dbReference type="PROSITE-ProRule" id="PRU00433"/>
    </source>
</evidence>
<evidence type="ECO:0000256" key="5">
    <source>
        <dbReference type="ARBA" id="ARBA00023004"/>
    </source>
</evidence>
<keyword evidence="2 6" id="KW-0349">Heme</keyword>
<dbReference type="Pfam" id="PF00034">
    <property type="entry name" value="Cytochrom_C"/>
    <property type="match status" value="2"/>
</dbReference>
<evidence type="ECO:0000259" key="8">
    <source>
        <dbReference type="PROSITE" id="PS51007"/>
    </source>
</evidence>